<dbReference type="RefSeq" id="WP_106587027.1">
    <property type="nucleotide sequence ID" value="NZ_PYGA01000042.1"/>
</dbReference>
<dbReference type="OrthoDB" id="5125103at2"/>
<proteinExistence type="predicted"/>
<organism evidence="2 3">
    <name type="scientific">Murinocardiopsis flavida</name>
    <dbReference type="NCBI Taxonomy" id="645275"/>
    <lineage>
        <taxon>Bacteria</taxon>
        <taxon>Bacillati</taxon>
        <taxon>Actinomycetota</taxon>
        <taxon>Actinomycetes</taxon>
        <taxon>Streptosporangiales</taxon>
        <taxon>Nocardiopsidaceae</taxon>
        <taxon>Murinocardiopsis</taxon>
    </lineage>
</organism>
<gene>
    <name evidence="2" type="ORF">CLV63_14220</name>
</gene>
<protein>
    <submittedName>
        <fullName evidence="2">Antitoxin protein of toxin-antitoxin system</fullName>
    </submittedName>
</protein>
<dbReference type="Proteomes" id="UP000240542">
    <property type="component" value="Unassembled WGS sequence"/>
</dbReference>
<evidence type="ECO:0000256" key="1">
    <source>
        <dbReference type="SAM" id="MobiDB-lite"/>
    </source>
</evidence>
<sequence>MGAFGDGFDKLKDAAKKNKDKVEQGLDKGAEFVKGKTGGKYDEQIDRGRTSASKFLDEDQTKPDDQR</sequence>
<feature type="region of interest" description="Disordered" evidence="1">
    <location>
        <begin position="1"/>
        <end position="67"/>
    </location>
</feature>
<comment type="caution">
    <text evidence="2">The sequence shown here is derived from an EMBL/GenBank/DDBJ whole genome shotgun (WGS) entry which is preliminary data.</text>
</comment>
<dbReference type="Pfam" id="PF14013">
    <property type="entry name" value="MT0933_antitox"/>
    <property type="match status" value="1"/>
</dbReference>
<evidence type="ECO:0000313" key="3">
    <source>
        <dbReference type="Proteomes" id="UP000240542"/>
    </source>
</evidence>
<dbReference type="EMBL" id="PYGA01000042">
    <property type="protein sequence ID" value="PSK82607.1"/>
    <property type="molecule type" value="Genomic_DNA"/>
</dbReference>
<accession>A0A2P8CCA3</accession>
<feature type="compositionally biased region" description="Basic and acidic residues" evidence="1">
    <location>
        <begin position="7"/>
        <end position="67"/>
    </location>
</feature>
<evidence type="ECO:0000313" key="2">
    <source>
        <dbReference type="EMBL" id="PSK82607.1"/>
    </source>
</evidence>
<dbReference type="AlphaFoldDB" id="A0A2P8CCA3"/>
<dbReference type="InterPro" id="IPR028037">
    <property type="entry name" value="Antitoxin_Rv0909/MT0933"/>
</dbReference>
<reference evidence="2 3" key="1">
    <citation type="submission" date="2018-03" db="EMBL/GenBank/DDBJ databases">
        <title>Genomic Encyclopedia of Archaeal and Bacterial Type Strains, Phase II (KMG-II): from individual species to whole genera.</title>
        <authorList>
            <person name="Goeker M."/>
        </authorList>
    </citation>
    <scope>NUCLEOTIDE SEQUENCE [LARGE SCALE GENOMIC DNA]</scope>
    <source>
        <strain evidence="2 3">DSM 45312</strain>
    </source>
</reference>
<keyword evidence="3" id="KW-1185">Reference proteome</keyword>
<name>A0A2P8CCA3_9ACTN</name>